<reference evidence="3" key="1">
    <citation type="submission" date="2013-05" db="EMBL/GenBank/DDBJ databases">
        <authorList>
            <person name="Yim A.K.Y."/>
            <person name="Chan T.F."/>
            <person name="Ji K.M."/>
            <person name="Liu X.Y."/>
            <person name="Zhou J.W."/>
            <person name="Li R.Q."/>
            <person name="Yang K.Y."/>
            <person name="Li J."/>
            <person name="Li M."/>
            <person name="Law P.T.W."/>
            <person name="Wu Y.L."/>
            <person name="Cai Z.L."/>
            <person name="Qin H."/>
            <person name="Bao Y."/>
            <person name="Leung R.K.K."/>
            <person name="Ng P.K.S."/>
            <person name="Zou J."/>
            <person name="Zhong X.J."/>
            <person name="Ran P.X."/>
            <person name="Zhong N.S."/>
            <person name="Liu Z.G."/>
            <person name="Tsui S.K.W."/>
        </authorList>
    </citation>
    <scope>NUCLEOTIDE SEQUENCE</scope>
    <source>
        <strain evidence="3">Derf</strain>
        <tissue evidence="3">Whole organism</tissue>
    </source>
</reference>
<reference evidence="3" key="2">
    <citation type="journal article" date="2022" name="Res Sq">
        <title>Comparative Genomics Reveals Insights into the Divergent Evolution of Astigmatic Mites and Household Pest Adaptations.</title>
        <authorList>
            <person name="Xiong Q."/>
            <person name="Wan A.T.-Y."/>
            <person name="Liu X.-Y."/>
            <person name="Fung C.S.-H."/>
            <person name="Xiao X."/>
            <person name="Malainual N."/>
            <person name="Hou J."/>
            <person name="Wang L."/>
            <person name="Wang M."/>
            <person name="Yang K."/>
            <person name="Cui Y."/>
            <person name="Leung E."/>
            <person name="Nong W."/>
            <person name="Shin S.-K."/>
            <person name="Au S."/>
            <person name="Jeong K.Y."/>
            <person name="Chew F.T."/>
            <person name="Hui J."/>
            <person name="Leung T.F."/>
            <person name="Tungtrongchitr A."/>
            <person name="Zhong N."/>
            <person name="Liu Z."/>
            <person name="Tsui S."/>
        </authorList>
    </citation>
    <scope>NUCLEOTIDE SEQUENCE</scope>
    <source>
        <strain evidence="3">Derf</strain>
        <tissue evidence="3">Whole organism</tissue>
    </source>
</reference>
<dbReference type="Pfam" id="PF22936">
    <property type="entry name" value="Pol_BBD"/>
    <property type="match status" value="1"/>
</dbReference>
<feature type="domain" description="Retrovirus-related Pol polyprotein from transposon TNT 1-94-like beta-barrel" evidence="2">
    <location>
        <begin position="111"/>
        <end position="189"/>
    </location>
</feature>
<evidence type="ECO:0000313" key="4">
    <source>
        <dbReference type="Proteomes" id="UP000790347"/>
    </source>
</evidence>
<keyword evidence="1" id="KW-1133">Transmembrane helix</keyword>
<dbReference type="AlphaFoldDB" id="A0A922L6R4"/>
<name>A0A922L6R4_DERFA</name>
<feature type="transmembrane region" description="Helical" evidence="1">
    <location>
        <begin position="888"/>
        <end position="907"/>
    </location>
</feature>
<evidence type="ECO:0000256" key="1">
    <source>
        <dbReference type="SAM" id="Phobius"/>
    </source>
</evidence>
<gene>
    <name evidence="3" type="ORF">DERF_005585</name>
</gene>
<dbReference type="Proteomes" id="UP000790347">
    <property type="component" value="Unassembled WGS sequence"/>
</dbReference>
<evidence type="ECO:0000259" key="2">
    <source>
        <dbReference type="Pfam" id="PF22936"/>
    </source>
</evidence>
<proteinExistence type="predicted"/>
<feature type="transmembrane region" description="Helical" evidence="1">
    <location>
        <begin position="988"/>
        <end position="1009"/>
    </location>
</feature>
<feature type="transmembrane region" description="Helical" evidence="1">
    <location>
        <begin position="1049"/>
        <end position="1066"/>
    </location>
</feature>
<sequence>MDLCLRKKAKRFAQSSSSRITNTSSMKNQSNGTSMVFAKKTKVLSPKRRFQQVRQIVNRFVNCKSGMNDEQQRYDDEKKLKDRKVSLIAAVSTIESPDLSIPPTPKFYAGYGTSNHMVNDQNLLINQRRTEQSIQSMNGSVRNTIIGDLPCEVFNGKQWIKSVISDVLFIPDQPFNVISIGQLCREKGFNGETDSEGMILYRHNQPIMIAEWSNQYVNMFELRLRVEQNTAPQTIASNQNEYVSKQMCAAESSPDTITSTIESEVDEVGRNIVDESIISCLPGISRRVADDQQLPNRHIGIYESNFNGDTTQFPSEKMMNIGVNNKIPFFGFKRIVNEHYVLTGNNDILSWTSVSREAEILLKSFGSFPIDVFKSSFSNRGIFNGIGHIIDPPRNFYDFNYHYINMQHIAHSVMAYHQSGSKRTESDDVYRINDLPLLIKSDEILYNCQMKMYRIGYDIPDLKYKFSRIVTKIESDDNFLLNYQPIFKCLIPDKYPDLNRLSIFNKTDFIDIGSRAPYRLSKHFILYQQEPYRKFLPETISCLVTDDINGRSFYGNSFLVAIFDYSVFMENSPILSYDFERIVNASIVDDYDVSSIRTDHRSVIFAKDAVLCLARHGIKSGFISSELPLQHGLMDLWIRKIANQPILLLSSKLFALHGIKINNHMIISNYYFSIEQNFGRRIYLTYFHIFTFIEYSTNNRDENIVKLVKIKFRMIGYFIENFSCYRYYRRIELSDLITIYEKVSWKSSHQSYLKKFTDFTAINALHRFSVLNFLDTNCGGSSISLIFEKFSGTGNLIIAQIIYEQSYRRLPAAAKFFRRQNDIFLASFERSLLTTDHVLSNYSPLLFDIAGKIAKPRLVDPPPNEIIVSRKRVNLKIRLYRTIRFDDLIISQIFKLIIVFIVFNYFVKYLFDPLDETFYWLNLTYEVDLRLYLVLFDHIVSVLQTLNKPKWYNFISYLDVLINFYKSTSIGRNRLQNNLDFENIRIKLYLLFIKRLIFARIVLLAHFLLNTLVNIKTVKRLYRYFDWISIELLDLLSMDYLVSLKPISMAFKLLVLSFVDIFIHHIHRYNIQFVFLITSLFPEAA</sequence>
<evidence type="ECO:0000313" key="3">
    <source>
        <dbReference type="EMBL" id="KAH9521979.1"/>
    </source>
</evidence>
<keyword evidence="1" id="KW-0812">Transmembrane</keyword>
<keyword evidence="1" id="KW-0472">Membrane</keyword>
<dbReference type="InterPro" id="IPR054722">
    <property type="entry name" value="PolX-like_BBD"/>
</dbReference>
<dbReference type="EMBL" id="ASGP02000002">
    <property type="protein sequence ID" value="KAH9521979.1"/>
    <property type="molecule type" value="Genomic_DNA"/>
</dbReference>
<protein>
    <recommendedName>
        <fullName evidence="2">Retrovirus-related Pol polyprotein from transposon TNT 1-94-like beta-barrel domain-containing protein</fullName>
    </recommendedName>
</protein>
<comment type="caution">
    <text evidence="3">The sequence shown here is derived from an EMBL/GenBank/DDBJ whole genome shotgun (WGS) entry which is preliminary data.</text>
</comment>
<organism evidence="3 4">
    <name type="scientific">Dermatophagoides farinae</name>
    <name type="common">American house dust mite</name>
    <dbReference type="NCBI Taxonomy" id="6954"/>
    <lineage>
        <taxon>Eukaryota</taxon>
        <taxon>Metazoa</taxon>
        <taxon>Ecdysozoa</taxon>
        <taxon>Arthropoda</taxon>
        <taxon>Chelicerata</taxon>
        <taxon>Arachnida</taxon>
        <taxon>Acari</taxon>
        <taxon>Acariformes</taxon>
        <taxon>Sarcoptiformes</taxon>
        <taxon>Astigmata</taxon>
        <taxon>Psoroptidia</taxon>
        <taxon>Analgoidea</taxon>
        <taxon>Pyroglyphidae</taxon>
        <taxon>Dermatophagoidinae</taxon>
        <taxon>Dermatophagoides</taxon>
    </lineage>
</organism>
<keyword evidence="4" id="KW-1185">Reference proteome</keyword>
<accession>A0A922L6R4</accession>